<feature type="binding site" evidence="16">
    <location>
        <position position="298"/>
    </location>
    <ligand>
        <name>Mn(2+)</name>
        <dbReference type="ChEBI" id="CHEBI:29035"/>
        <label>2</label>
    </ligand>
</feature>
<evidence type="ECO:0000256" key="10">
    <source>
        <dbReference type="ARBA" id="ARBA00022840"/>
    </source>
</evidence>
<feature type="binding site" evidence="16">
    <location>
        <position position="834"/>
    </location>
    <ligand>
        <name>Mn(2+)</name>
        <dbReference type="ChEBI" id="CHEBI:29035"/>
        <label>4</label>
    </ligand>
</feature>
<comment type="catalytic activity">
    <reaction evidence="14 16">
        <text>hydrogencarbonate + NH4(+) + 2 ATP = carbamoyl phosphate + 2 ADP + phosphate + 2 H(+)</text>
        <dbReference type="Rhea" id="RHEA:18029"/>
        <dbReference type="ChEBI" id="CHEBI:15378"/>
        <dbReference type="ChEBI" id="CHEBI:17544"/>
        <dbReference type="ChEBI" id="CHEBI:28938"/>
        <dbReference type="ChEBI" id="CHEBI:30616"/>
        <dbReference type="ChEBI" id="CHEBI:43474"/>
        <dbReference type="ChEBI" id="CHEBI:58228"/>
        <dbReference type="ChEBI" id="CHEBI:456216"/>
        <dbReference type="EC" id="6.3.4.16"/>
    </reaction>
</comment>
<dbReference type="InterPro" id="IPR011761">
    <property type="entry name" value="ATP-grasp"/>
</dbReference>
<reference evidence="18" key="1">
    <citation type="submission" date="2021-09" db="EMBL/GenBank/DDBJ databases">
        <title>Genome analysis of Fictibacillus sp. KIGAM418 isolated from marine sediment.</title>
        <authorList>
            <person name="Seo M.-J."/>
            <person name="Cho E.-S."/>
            <person name="Hwang C.Y."/>
        </authorList>
    </citation>
    <scope>NUCLEOTIDE SEQUENCE</scope>
    <source>
        <strain evidence="18">KIGAM418</strain>
    </source>
</reference>
<dbReference type="EC" id="6.3.5.5" evidence="16"/>
<feature type="region of interest" description="Carboxyphosphate synthetic domain" evidence="16">
    <location>
        <begin position="1"/>
        <end position="401"/>
    </location>
</feature>
<keyword evidence="12 16" id="KW-0665">Pyrimidine biosynthesis</keyword>
<dbReference type="FunFam" id="1.10.1030.10:FF:000002">
    <property type="entry name" value="Carbamoyl-phosphate synthase large chain"/>
    <property type="match status" value="1"/>
</dbReference>
<feature type="binding site" evidence="16">
    <location>
        <position position="298"/>
    </location>
    <ligand>
        <name>Mn(2+)</name>
        <dbReference type="ChEBI" id="CHEBI:29035"/>
        <label>1</label>
    </ligand>
</feature>
<feature type="domain" description="ATP-grasp" evidence="17">
    <location>
        <begin position="674"/>
        <end position="861"/>
    </location>
</feature>
<dbReference type="PROSITE" id="PS00866">
    <property type="entry name" value="CPSASE_1"/>
    <property type="match status" value="2"/>
</dbReference>
<dbReference type="FunFam" id="3.40.50.20:FF:000001">
    <property type="entry name" value="Carbamoyl-phosphate synthase large chain"/>
    <property type="match status" value="2"/>
</dbReference>
<dbReference type="Gene3D" id="3.40.50.20">
    <property type="match status" value="2"/>
</dbReference>
<dbReference type="PRINTS" id="PR00098">
    <property type="entry name" value="CPSASE"/>
</dbReference>
<feature type="binding site" evidence="16">
    <location>
        <position position="832"/>
    </location>
    <ligand>
        <name>Mg(2+)</name>
        <dbReference type="ChEBI" id="CHEBI:18420"/>
        <label>3</label>
    </ligand>
</feature>
<evidence type="ECO:0000259" key="17">
    <source>
        <dbReference type="PROSITE" id="PS50975"/>
    </source>
</evidence>
<feature type="region of interest" description="Allosteric domain" evidence="16">
    <location>
        <begin position="929"/>
        <end position="1047"/>
    </location>
</feature>
<dbReference type="GO" id="GO:0005524">
    <property type="term" value="F:ATP binding"/>
    <property type="evidence" value="ECO:0007669"/>
    <property type="project" value="UniProtKB-UniRule"/>
</dbReference>
<feature type="binding site" evidence="16">
    <location>
        <position position="820"/>
    </location>
    <ligand>
        <name>ATP</name>
        <dbReference type="ChEBI" id="CHEBI:30616"/>
        <label>2</label>
    </ligand>
</feature>
<evidence type="ECO:0000256" key="3">
    <source>
        <dbReference type="ARBA" id="ARBA00009799"/>
    </source>
</evidence>
<feature type="binding site" evidence="16">
    <location>
        <position position="752"/>
    </location>
    <ligand>
        <name>ATP</name>
        <dbReference type="ChEBI" id="CHEBI:30616"/>
        <label>2</label>
    </ligand>
</feature>
<dbReference type="Pfam" id="PF02787">
    <property type="entry name" value="CPSase_L_D3"/>
    <property type="match status" value="1"/>
</dbReference>
<name>A0A9X1XAQ1_9BACL</name>
<dbReference type="FunFam" id="3.30.470.20:FF:000001">
    <property type="entry name" value="Carbamoyl-phosphate synthase large chain"/>
    <property type="match status" value="1"/>
</dbReference>
<feature type="domain" description="ATP-grasp" evidence="17">
    <location>
        <begin position="133"/>
        <end position="327"/>
    </location>
</feature>
<keyword evidence="4 16" id="KW-0055">Arginine biosynthesis</keyword>
<evidence type="ECO:0000256" key="1">
    <source>
        <dbReference type="ARBA" id="ARBA00001936"/>
    </source>
</evidence>
<feature type="binding site" evidence="16">
    <location>
        <position position="780"/>
    </location>
    <ligand>
        <name>ATP</name>
        <dbReference type="ChEBI" id="CHEBI:30616"/>
        <label>2</label>
    </ligand>
</feature>
<evidence type="ECO:0000256" key="7">
    <source>
        <dbReference type="ARBA" id="ARBA00022723"/>
    </source>
</evidence>
<evidence type="ECO:0000256" key="6">
    <source>
        <dbReference type="ARBA" id="ARBA00022605"/>
    </source>
</evidence>
<evidence type="ECO:0000256" key="13">
    <source>
        <dbReference type="ARBA" id="ARBA00023211"/>
    </source>
</evidence>
<feature type="binding site" evidence="16">
    <location>
        <position position="300"/>
    </location>
    <ligand>
        <name>Mg(2+)</name>
        <dbReference type="ChEBI" id="CHEBI:18420"/>
        <label>2</label>
    </ligand>
</feature>
<dbReference type="FunFam" id="3.30.470.20:FF:000026">
    <property type="entry name" value="Carbamoyl-phosphate synthase large chain"/>
    <property type="match status" value="1"/>
</dbReference>
<dbReference type="GO" id="GO:0005737">
    <property type="term" value="C:cytoplasm"/>
    <property type="evidence" value="ECO:0007669"/>
    <property type="project" value="TreeGrafter"/>
</dbReference>
<dbReference type="SUPFAM" id="SSF52440">
    <property type="entry name" value="PreATP-grasp domain"/>
    <property type="match status" value="2"/>
</dbReference>
<feature type="binding site" evidence="16">
    <location>
        <position position="300"/>
    </location>
    <ligand>
        <name>Mn(2+)</name>
        <dbReference type="ChEBI" id="CHEBI:29035"/>
        <label>2</label>
    </ligand>
</feature>
<feature type="binding site" evidence="16">
    <location>
        <position position="832"/>
    </location>
    <ligand>
        <name>ATP</name>
        <dbReference type="ChEBI" id="CHEBI:30616"/>
        <label>2</label>
    </ligand>
</feature>
<keyword evidence="11" id="KW-0460">Magnesium</keyword>
<feature type="binding site" evidence="16">
    <location>
        <position position="298"/>
    </location>
    <ligand>
        <name>ATP</name>
        <dbReference type="ChEBI" id="CHEBI:30616"/>
        <label>1</label>
    </ligand>
</feature>
<feature type="binding site" evidence="16">
    <location>
        <position position="208"/>
    </location>
    <ligand>
        <name>ATP</name>
        <dbReference type="ChEBI" id="CHEBI:30616"/>
        <label>1</label>
    </ligand>
</feature>
<evidence type="ECO:0000256" key="12">
    <source>
        <dbReference type="ARBA" id="ARBA00022975"/>
    </source>
</evidence>
<dbReference type="GO" id="GO:0046872">
    <property type="term" value="F:metal ion binding"/>
    <property type="evidence" value="ECO:0007669"/>
    <property type="project" value="UniProtKB-KW"/>
</dbReference>
<dbReference type="InterPro" id="IPR058047">
    <property type="entry name" value="CPSase_preATP-grasp"/>
</dbReference>
<comment type="catalytic activity">
    <reaction evidence="15 16">
        <text>hydrogencarbonate + L-glutamine + 2 ATP + H2O = carbamoyl phosphate + L-glutamate + 2 ADP + phosphate + 2 H(+)</text>
        <dbReference type="Rhea" id="RHEA:18633"/>
        <dbReference type="ChEBI" id="CHEBI:15377"/>
        <dbReference type="ChEBI" id="CHEBI:15378"/>
        <dbReference type="ChEBI" id="CHEBI:17544"/>
        <dbReference type="ChEBI" id="CHEBI:29985"/>
        <dbReference type="ChEBI" id="CHEBI:30616"/>
        <dbReference type="ChEBI" id="CHEBI:43474"/>
        <dbReference type="ChEBI" id="CHEBI:58228"/>
        <dbReference type="ChEBI" id="CHEBI:58359"/>
        <dbReference type="ChEBI" id="CHEBI:456216"/>
        <dbReference type="EC" id="6.3.5.5"/>
    </reaction>
</comment>
<dbReference type="PANTHER" id="PTHR11405:SF53">
    <property type="entry name" value="CARBAMOYL-PHOSPHATE SYNTHASE [AMMONIA], MITOCHONDRIAL"/>
    <property type="match status" value="1"/>
</dbReference>
<comment type="caution">
    <text evidence="16">Lacks conserved residue(s) required for the propagation of feature annotation.</text>
</comment>
<dbReference type="Gene3D" id="1.10.1030.10">
    <property type="entry name" value="Carbamoyl-phosphate synthetase, large subunit oligomerisation domain"/>
    <property type="match status" value="1"/>
</dbReference>
<comment type="pathway">
    <text evidence="16">Pyrimidine metabolism; UMP biosynthesis via de novo pathway; (S)-dihydroorotate from bicarbonate: step 1/3.</text>
</comment>
<dbReference type="Gene3D" id="3.30.1490.20">
    <property type="entry name" value="ATP-grasp fold, A domain"/>
    <property type="match status" value="1"/>
</dbReference>
<dbReference type="InterPro" id="IPR005479">
    <property type="entry name" value="CPAse_ATP-bd"/>
</dbReference>
<dbReference type="PANTHER" id="PTHR11405">
    <property type="entry name" value="CARBAMOYLTRANSFERASE FAMILY MEMBER"/>
    <property type="match status" value="1"/>
</dbReference>
<comment type="caution">
    <text evidence="18">The sequence shown here is derived from an EMBL/GenBank/DDBJ whole genome shotgun (WGS) entry which is preliminary data.</text>
</comment>
<dbReference type="InterPro" id="IPR005480">
    <property type="entry name" value="CPSase_lsu_oligo"/>
</dbReference>
<comment type="function">
    <text evidence="16">Large subunit of the glutamine-dependent carbamoyl phosphate synthetase (CPSase). CPSase catalyzes the formation of carbamoyl phosphate from the ammonia moiety of glutamine, carbonate, and phosphate donated by ATP, constituting the first step of 2 biosynthetic pathways, one leading to arginine and/or urea and the other to pyrimidine nucleotides. The large subunit (synthetase) binds the substrates ammonia (free or transferred from glutamine from the small subunit), hydrogencarbonate and ATP and carries out an ATP-coupled ligase reaction, activating hydrogencarbonate by forming carboxy phosphate which reacts with ammonia to form carbamoyl phosphate.</text>
</comment>
<comment type="pathway">
    <text evidence="2 16">Amino-acid biosynthesis; L-arginine biosynthesis; carbamoyl phosphate from bicarbonate: step 1/1.</text>
</comment>
<dbReference type="GO" id="GO:0004087">
    <property type="term" value="F:carbamoyl-phosphate synthase (ammonia) activity"/>
    <property type="evidence" value="ECO:0007669"/>
    <property type="project" value="UniProtKB-EC"/>
</dbReference>
<dbReference type="NCBIfam" id="TIGR01369">
    <property type="entry name" value="CPSaseII_lrg"/>
    <property type="match status" value="1"/>
</dbReference>
<feature type="binding site" evidence="16">
    <location>
        <position position="242"/>
    </location>
    <ligand>
        <name>ATP</name>
        <dbReference type="ChEBI" id="CHEBI:30616"/>
        <label>1</label>
    </ligand>
</feature>
<comment type="similarity">
    <text evidence="3 16">Belongs to the CarB family.</text>
</comment>
<dbReference type="InterPro" id="IPR006275">
    <property type="entry name" value="CPSase_lsu"/>
</dbReference>
<feature type="binding site" evidence="16">
    <location>
        <position position="710"/>
    </location>
    <ligand>
        <name>ATP</name>
        <dbReference type="ChEBI" id="CHEBI:30616"/>
        <label>2</label>
    </ligand>
</feature>
<feature type="binding site" evidence="16">
    <location>
        <position position="241"/>
    </location>
    <ligand>
        <name>ATP</name>
        <dbReference type="ChEBI" id="CHEBI:30616"/>
        <label>1</label>
    </ligand>
</feature>
<evidence type="ECO:0000256" key="15">
    <source>
        <dbReference type="ARBA" id="ARBA00048816"/>
    </source>
</evidence>
<dbReference type="SMART" id="SM01096">
    <property type="entry name" value="CPSase_L_D3"/>
    <property type="match status" value="1"/>
</dbReference>
<feature type="binding site" evidence="16">
    <location>
        <position position="748"/>
    </location>
    <ligand>
        <name>ATP</name>
        <dbReference type="ChEBI" id="CHEBI:30616"/>
        <label>2</label>
    </ligand>
</feature>
<gene>
    <name evidence="16" type="primary">carB</name>
    <name evidence="18" type="ORF">LCY76_08975</name>
</gene>
<dbReference type="GO" id="GO:0006541">
    <property type="term" value="P:glutamine metabolic process"/>
    <property type="evidence" value="ECO:0007669"/>
    <property type="project" value="TreeGrafter"/>
</dbReference>
<evidence type="ECO:0000256" key="5">
    <source>
        <dbReference type="ARBA" id="ARBA00022598"/>
    </source>
</evidence>
<evidence type="ECO:0000256" key="8">
    <source>
        <dbReference type="ARBA" id="ARBA00022737"/>
    </source>
</evidence>
<evidence type="ECO:0000256" key="11">
    <source>
        <dbReference type="ARBA" id="ARBA00022842"/>
    </source>
</evidence>
<dbReference type="EMBL" id="JAIWJX010000002">
    <property type="protein sequence ID" value="MCK6256726.1"/>
    <property type="molecule type" value="Genomic_DNA"/>
</dbReference>
<sequence>MPKQQEIHSVLVIGSGPIVIGQAAEFDYAGTQACAALKEEGIHVVLVNNNPATIMTDETYANKVYFEPLTAQSLASIISKEKPDGLLASVGGQTGLNLAMELQEKGILEEHNVKLLGTNLESIKKAEDRELFRALMHELDEPVPDSEIVTTAEEAAAFAGNIGFPVIIRPAYTLGGFGGGTAHTEHDLNVIVKKGLSASPIGQCLIEKSIAGFKEIEYEVVRDCNDTCITICNMENIDPVGIHTGDSMVVAPSQTMTDQEYHMLRSSAIKIIRELGIIGGCNIQFALDPESKAYYLIEVNPRLSRSSALASKATGYPIAKIAAKLSVGYQLHELKNPVTGSTFASFEPALDYITVKMPRWPFDKFPEAERKLGTQMKATGEVMAIERNLEAALQKAVRSLELDTESIFLQELKTWGSGKLKNLLLEADDRRFFAITELLSRGTSVEKIHEWTKINSFFLASFKKLTDLDQHIKSSSMENNNLNHLADWKAAGFSDQTVAASWGVAENEVRQIRIKAGIVPSYKMVDTCAAEFTADTAYYYSSWRGKSDKTPVDKEKVAIIGSGPIRIGQGVEFDYCCVHGVMALQQEGYETILINNNPETVSTDFEVADTLYFEPLSFEDIMNVLDFEGAEKAILQFGGQTAINVANQLEEAGIQVLGSNADLIDEMENRDRFYHFLKKCGIPHVPGETAYDQQEVLTSAQKIGYPVLLRPSYVIGGKGMMIVHCDEELKNYMNTQAIEFPVLVDRYIAGKEAEVDVLTDGEKVFIPGIFEHIEPAGIHSGDSTAITPPVSLQKSTIEHIVTYTQIIASSMPFKGIFNIQFVIDGNQVYVLEINPRASRTAPIFNKISGVNVIQASVQVMIGKTLPEIGIESGLNESHYFAVKAPVFSNVKLPGLSPKTAPIMRSTGEVLGIGDSVGEAVQKIFTGCNPAARTGDASMPASLFADMEEKLLSIEETQLLQNWKEKGMEVFFPSQLSFSEWNQSRQTGIYFSTGSDEQSHERLMEASLAGNYIFTQWETCAFYQHGLNLPIENFVHIKEIQERKGVKI</sequence>
<feature type="binding site" evidence="16">
    <location>
        <position position="176"/>
    </location>
    <ligand>
        <name>ATP</name>
        <dbReference type="ChEBI" id="CHEBI:30616"/>
        <label>1</label>
    </ligand>
</feature>
<organism evidence="18 19">
    <name type="scientific">Fictibacillus marinisediminis</name>
    <dbReference type="NCBI Taxonomy" id="2878389"/>
    <lineage>
        <taxon>Bacteria</taxon>
        <taxon>Bacillati</taxon>
        <taxon>Bacillota</taxon>
        <taxon>Bacilli</taxon>
        <taxon>Bacillales</taxon>
        <taxon>Fictibacillaceae</taxon>
        <taxon>Fictibacillus</taxon>
    </lineage>
</organism>
<feature type="binding site" evidence="16">
    <location>
        <position position="746"/>
    </location>
    <ligand>
        <name>ATP</name>
        <dbReference type="ChEBI" id="CHEBI:30616"/>
        <label>2</label>
    </ligand>
</feature>
<comment type="cofactor">
    <cofactor evidence="16">
        <name>Mg(2+)</name>
        <dbReference type="ChEBI" id="CHEBI:18420"/>
    </cofactor>
    <cofactor evidence="16">
        <name>Mn(2+)</name>
        <dbReference type="ChEBI" id="CHEBI:29035"/>
    </cofactor>
    <text evidence="16">Binds 4 Mg(2+) or Mn(2+) ions per subunit.</text>
</comment>
<accession>A0A9X1XAQ1</accession>
<keyword evidence="5 16" id="KW-0436">Ligase</keyword>
<dbReference type="PROSITE" id="PS00867">
    <property type="entry name" value="CPSASE_2"/>
    <property type="match status" value="2"/>
</dbReference>
<keyword evidence="13" id="KW-0464">Manganese</keyword>
<feature type="binding site" evidence="16">
    <location>
        <position position="243"/>
    </location>
    <ligand>
        <name>ATP</name>
        <dbReference type="ChEBI" id="CHEBI:30616"/>
        <label>1</label>
    </ligand>
</feature>
<dbReference type="Proteomes" id="UP001139011">
    <property type="component" value="Unassembled WGS sequence"/>
</dbReference>
<keyword evidence="6 16" id="KW-0028">Amino-acid biosynthesis</keyword>
<evidence type="ECO:0000313" key="19">
    <source>
        <dbReference type="Proteomes" id="UP001139011"/>
    </source>
</evidence>
<evidence type="ECO:0000313" key="18">
    <source>
        <dbReference type="EMBL" id="MCK6256726.1"/>
    </source>
</evidence>
<feature type="binding site" evidence="16">
    <location>
        <position position="169"/>
    </location>
    <ligand>
        <name>ATP</name>
        <dbReference type="ChEBI" id="CHEBI:30616"/>
        <label>1</label>
    </ligand>
</feature>
<dbReference type="GO" id="GO:0004088">
    <property type="term" value="F:carbamoyl-phosphate synthase (glutamine-hydrolyzing) activity"/>
    <property type="evidence" value="ECO:0007669"/>
    <property type="project" value="UniProtKB-UniRule"/>
</dbReference>
<feature type="binding site" evidence="16">
    <location>
        <position position="778"/>
    </location>
    <ligand>
        <name>ATP</name>
        <dbReference type="ChEBI" id="CHEBI:30616"/>
        <label>2</label>
    </ligand>
</feature>
<evidence type="ECO:0000256" key="4">
    <source>
        <dbReference type="ARBA" id="ARBA00022571"/>
    </source>
</evidence>
<dbReference type="Pfam" id="PF25596">
    <property type="entry name" value="CPSase_L_D1"/>
    <property type="match status" value="2"/>
</dbReference>
<feature type="binding site" evidence="16">
    <location>
        <position position="284"/>
    </location>
    <ligand>
        <name>ATP</name>
        <dbReference type="ChEBI" id="CHEBI:30616"/>
        <label>1</label>
    </ligand>
</feature>
<dbReference type="NCBIfam" id="NF003671">
    <property type="entry name" value="PRK05294.1"/>
    <property type="match status" value="1"/>
</dbReference>
<dbReference type="InterPro" id="IPR013815">
    <property type="entry name" value="ATP_grasp_subdomain_1"/>
</dbReference>
<dbReference type="Pfam" id="PF02786">
    <property type="entry name" value="CPSase_L_D2"/>
    <property type="match status" value="2"/>
</dbReference>
<protein>
    <recommendedName>
        <fullName evidence="16">Carbamoyl phosphate synthase large chain</fullName>
        <ecNumber evidence="16">6.3.4.16</ecNumber>
        <ecNumber evidence="16">6.3.5.5</ecNumber>
    </recommendedName>
    <alternativeName>
        <fullName evidence="16">Carbamoyl phosphate synthetase ammonia chain</fullName>
    </alternativeName>
</protein>
<feature type="binding site" evidence="16">
    <location>
        <position position="832"/>
    </location>
    <ligand>
        <name>Mn(2+)</name>
        <dbReference type="ChEBI" id="CHEBI:29035"/>
        <label>4</label>
    </ligand>
</feature>
<feature type="binding site" evidence="16">
    <location>
        <position position="834"/>
    </location>
    <ligand>
        <name>Mg(2+)</name>
        <dbReference type="ChEBI" id="CHEBI:18420"/>
        <label>4</label>
    </ligand>
</feature>
<feature type="binding site" evidence="16">
    <location>
        <position position="215"/>
    </location>
    <ligand>
        <name>ATP</name>
        <dbReference type="ChEBI" id="CHEBI:30616"/>
        <label>1</label>
    </ligand>
</feature>
<dbReference type="RefSeq" id="WP_248252355.1">
    <property type="nucleotide sequence ID" value="NZ_JAIWJX010000002.1"/>
</dbReference>
<comment type="cofactor">
    <cofactor evidence="1">
        <name>Mn(2+)</name>
        <dbReference type="ChEBI" id="CHEBI:29035"/>
    </cofactor>
</comment>
<evidence type="ECO:0000256" key="2">
    <source>
        <dbReference type="ARBA" id="ARBA00005077"/>
    </source>
</evidence>
<dbReference type="InterPro" id="IPR036897">
    <property type="entry name" value="CarbamoylP_synth_lsu_oligo_sf"/>
</dbReference>
<keyword evidence="9 16" id="KW-0547">Nucleotide-binding</keyword>
<feature type="binding site" evidence="16">
    <location>
        <position position="129"/>
    </location>
    <ligand>
        <name>ATP</name>
        <dbReference type="ChEBI" id="CHEBI:30616"/>
        <label>1</label>
    </ligand>
</feature>
<dbReference type="PROSITE" id="PS50975">
    <property type="entry name" value="ATP_GRASP"/>
    <property type="match status" value="2"/>
</dbReference>
<dbReference type="GO" id="GO:0006526">
    <property type="term" value="P:L-arginine biosynthetic process"/>
    <property type="evidence" value="ECO:0007669"/>
    <property type="project" value="UniProtKB-UniRule"/>
</dbReference>
<keyword evidence="8 16" id="KW-0677">Repeat</keyword>
<keyword evidence="7" id="KW-0479">Metal-binding</keyword>
<feature type="binding site" evidence="16">
    <location>
        <position position="298"/>
    </location>
    <ligand>
        <name>Mg(2+)</name>
        <dbReference type="ChEBI" id="CHEBI:18420"/>
        <label>1</label>
    </ligand>
</feature>
<evidence type="ECO:0000256" key="16">
    <source>
        <dbReference type="HAMAP-Rule" id="MF_01210"/>
    </source>
</evidence>
<feature type="binding site" evidence="16">
    <location>
        <position position="777"/>
    </location>
    <ligand>
        <name>ATP</name>
        <dbReference type="ChEBI" id="CHEBI:30616"/>
        <label>2</label>
    </ligand>
</feature>
<dbReference type="InterPro" id="IPR016185">
    <property type="entry name" value="PreATP-grasp_dom_sf"/>
</dbReference>
<dbReference type="Gene3D" id="3.30.470.20">
    <property type="entry name" value="ATP-grasp fold, B domain"/>
    <property type="match status" value="2"/>
</dbReference>
<dbReference type="SUPFAM" id="SSF48108">
    <property type="entry name" value="Carbamoyl phosphate synthetase, large subunit connection domain"/>
    <property type="match status" value="1"/>
</dbReference>
<feature type="binding site" evidence="16">
    <location>
        <position position="210"/>
    </location>
    <ligand>
        <name>ATP</name>
        <dbReference type="ChEBI" id="CHEBI:30616"/>
        <label>1</label>
    </ligand>
</feature>
<dbReference type="InterPro" id="IPR005483">
    <property type="entry name" value="CPSase_dom"/>
</dbReference>
<feature type="binding site" evidence="16">
    <location>
        <position position="820"/>
    </location>
    <ligand>
        <name>Mg(2+)</name>
        <dbReference type="ChEBI" id="CHEBI:18420"/>
        <label>3</label>
    </ligand>
</feature>
<feature type="binding site" evidence="16">
    <location>
        <position position="832"/>
    </location>
    <ligand>
        <name>Mg(2+)</name>
        <dbReference type="ChEBI" id="CHEBI:18420"/>
        <label>4</label>
    </ligand>
</feature>
<comment type="domain">
    <text evidence="16">The large subunit is composed of 2 ATP-grasp domains that are involved in binding the 2 ATP molecules needed for carbamoyl phosphate synthesis. The N-terminal ATP-grasp domain (referred to as the carboxyphosphate synthetic component) catalyzes the ATP-dependent phosphorylation of hydrogencarbonate to carboxyphosphate and the subsequent nucleophilic attack by ammonia to form a carbamate intermediate. The C-terminal ATP-grasp domain (referred to as the carbamoyl phosphate synthetic component) then catalyzes the phosphorylation of carbamate with the second ATP to form the end product carbamoyl phosphate. The reactive and unstable enzyme intermediates are sequentially channeled from one active site to the next through the interior of the protein over a distance of at least 96 A.</text>
</comment>
<dbReference type="HAMAP" id="MF_01210_B">
    <property type="entry name" value="CPSase_L_chain_B"/>
    <property type="match status" value="1"/>
</dbReference>
<dbReference type="NCBIfam" id="NF009455">
    <property type="entry name" value="PRK12815.1"/>
    <property type="match status" value="1"/>
</dbReference>
<feature type="binding site" evidence="16">
    <location>
        <position position="298"/>
    </location>
    <ligand>
        <name>Mg(2+)</name>
        <dbReference type="ChEBI" id="CHEBI:18420"/>
        <label>2</label>
    </ligand>
</feature>
<dbReference type="AlphaFoldDB" id="A0A9X1XAQ1"/>
<keyword evidence="19" id="KW-1185">Reference proteome</keyword>
<keyword evidence="10 16" id="KW-0067">ATP-binding</keyword>
<dbReference type="GO" id="GO:0044205">
    <property type="term" value="P:'de novo' UMP biosynthetic process"/>
    <property type="evidence" value="ECO:0007669"/>
    <property type="project" value="UniProtKB-UniRule"/>
</dbReference>
<comment type="subunit">
    <text evidence="16">Composed of two chains; the small (or glutamine) chain promotes the hydrolysis of glutamine to ammonia, which is used by the large (or ammonia) chain to synthesize carbamoyl phosphate. Tetramer of heterodimers (alpha,beta)4.</text>
</comment>
<dbReference type="SMART" id="SM01209">
    <property type="entry name" value="GARS_A"/>
    <property type="match status" value="1"/>
</dbReference>
<evidence type="ECO:0000256" key="9">
    <source>
        <dbReference type="ARBA" id="ARBA00022741"/>
    </source>
</evidence>
<feature type="binding site" evidence="16">
    <location>
        <position position="820"/>
    </location>
    <ligand>
        <name>Mn(2+)</name>
        <dbReference type="ChEBI" id="CHEBI:29035"/>
        <label>3</label>
    </ligand>
</feature>
<proteinExistence type="inferred from homology"/>
<feature type="binding site" evidence="16">
    <location>
        <position position="284"/>
    </location>
    <ligand>
        <name>Mg(2+)</name>
        <dbReference type="ChEBI" id="CHEBI:18420"/>
        <label>1</label>
    </ligand>
</feature>
<feature type="binding site" evidence="16">
    <location>
        <position position="284"/>
    </location>
    <ligand>
        <name>Mn(2+)</name>
        <dbReference type="ChEBI" id="CHEBI:29035"/>
        <label>1</label>
    </ligand>
</feature>
<feature type="binding site" evidence="16">
    <location>
        <position position="779"/>
    </location>
    <ligand>
        <name>ATP</name>
        <dbReference type="ChEBI" id="CHEBI:30616"/>
        <label>2</label>
    </ligand>
</feature>
<dbReference type="SUPFAM" id="SSF56059">
    <property type="entry name" value="Glutathione synthetase ATP-binding domain-like"/>
    <property type="match status" value="2"/>
</dbReference>
<feature type="binding site" evidence="16">
    <location>
        <position position="175"/>
    </location>
    <ligand>
        <name>ATP</name>
        <dbReference type="ChEBI" id="CHEBI:30616"/>
        <label>1</label>
    </ligand>
</feature>
<dbReference type="EC" id="6.3.4.16" evidence="16"/>
<evidence type="ECO:0000256" key="14">
    <source>
        <dbReference type="ARBA" id="ARBA00047359"/>
    </source>
</evidence>
<feature type="binding site" evidence="16">
    <location>
        <position position="832"/>
    </location>
    <ligand>
        <name>Mn(2+)</name>
        <dbReference type="ChEBI" id="CHEBI:29035"/>
        <label>3</label>
    </ligand>
</feature>